<evidence type="ECO:0000256" key="1">
    <source>
        <dbReference type="HAMAP-Rule" id="MF_00864"/>
    </source>
</evidence>
<dbReference type="GO" id="GO:0005737">
    <property type="term" value="C:cytoplasm"/>
    <property type="evidence" value="ECO:0007669"/>
    <property type="project" value="UniProtKB-SubCell"/>
</dbReference>
<dbReference type="GO" id="GO:0000428">
    <property type="term" value="C:DNA-directed RNA polymerase complex"/>
    <property type="evidence" value="ECO:0007669"/>
    <property type="project" value="UniProtKB-KW"/>
</dbReference>
<dbReference type="SUPFAM" id="SSF47819">
    <property type="entry name" value="HRDC-like"/>
    <property type="match status" value="1"/>
</dbReference>
<dbReference type="InterPro" id="IPR010997">
    <property type="entry name" value="HRDC-like_sf"/>
</dbReference>
<dbReference type="GO" id="GO:0003899">
    <property type="term" value="F:DNA-directed RNA polymerase activity"/>
    <property type="evidence" value="ECO:0007669"/>
    <property type="project" value="UniProtKB-UniRule"/>
</dbReference>
<dbReference type="AlphaFoldDB" id="A0A7J3VUS2"/>
<comment type="similarity">
    <text evidence="1">Belongs to the eukaryotic RPB4 RNA polymerase subunit family.</text>
</comment>
<dbReference type="GO" id="GO:0000166">
    <property type="term" value="F:nucleotide binding"/>
    <property type="evidence" value="ECO:0007669"/>
    <property type="project" value="InterPro"/>
</dbReference>
<comment type="caution">
    <text evidence="2">The sequence shown here is derived from an EMBL/GenBank/DDBJ whole genome shotgun (WGS) entry which is preliminary data.</text>
</comment>
<keyword evidence="1" id="KW-0548">Nucleotidyltransferase</keyword>
<dbReference type="EC" id="2.7.7.6" evidence="1"/>
<sequence length="118" mass="13410">MARRIVSRTEVPIAYVAALLEKQQPNLTTLQARVLQYCKKYTKLQADQAEKLVEKLVNEVGLTRREAVQVADTCPTTVDELRAVLSGYKRLVSFLLFSEEKMKTVISLVEDALNNRLQ</sequence>
<keyword evidence="1" id="KW-0963">Cytoplasm</keyword>
<evidence type="ECO:0000313" key="2">
    <source>
        <dbReference type="EMBL" id="HHM44702.1"/>
    </source>
</evidence>
<dbReference type="PIRSF" id="PIRSF005053">
    <property type="entry name" value="RNA_pol_F_arch"/>
    <property type="match status" value="1"/>
</dbReference>
<dbReference type="Gene3D" id="1.10.150.80">
    <property type="entry name" value="HRDC domain"/>
    <property type="match status" value="1"/>
</dbReference>
<dbReference type="InterPro" id="IPR010924">
    <property type="entry name" value="Rpo4"/>
</dbReference>
<dbReference type="Pfam" id="PF03874">
    <property type="entry name" value="RNA_pol_Rpb4"/>
    <property type="match status" value="1"/>
</dbReference>
<comment type="subcellular location">
    <subcellularLocation>
        <location evidence="1">Cytoplasm</location>
    </subcellularLocation>
</comment>
<proteinExistence type="inferred from homology"/>
<dbReference type="EMBL" id="DRXH01000184">
    <property type="protein sequence ID" value="HHM44702.1"/>
    <property type="molecule type" value="Genomic_DNA"/>
</dbReference>
<dbReference type="GO" id="GO:0006352">
    <property type="term" value="P:DNA-templated transcription initiation"/>
    <property type="evidence" value="ECO:0007669"/>
    <property type="project" value="InterPro"/>
</dbReference>
<reference evidence="2" key="1">
    <citation type="journal article" date="2020" name="mSystems">
        <title>Genome- and Community-Level Interaction Insights into Carbon Utilization and Element Cycling Functions of Hydrothermarchaeota in Hydrothermal Sediment.</title>
        <authorList>
            <person name="Zhou Z."/>
            <person name="Liu Y."/>
            <person name="Xu W."/>
            <person name="Pan J."/>
            <person name="Luo Z.H."/>
            <person name="Li M."/>
        </authorList>
    </citation>
    <scope>NUCLEOTIDE SEQUENCE [LARGE SCALE GENOMIC DNA]</scope>
    <source>
        <strain evidence="2">SpSt-1074</strain>
    </source>
</reference>
<dbReference type="PANTHER" id="PTHR39646:SF1">
    <property type="entry name" value="DNA-DIRECTED RNA POLYMERASE SUBUNIT RPO4"/>
    <property type="match status" value="1"/>
</dbReference>
<keyword evidence="1" id="KW-0804">Transcription</keyword>
<comment type="function">
    <text evidence="1">DNA-dependent RNA polymerase (RNAP) catalyzes the transcription of DNA into RNA using the four ribonucleoside triphosphates as substrates. This subunit is less well bound than the others.</text>
</comment>
<dbReference type="InterPro" id="IPR044876">
    <property type="entry name" value="HRDC_dom_sf"/>
</dbReference>
<protein>
    <recommendedName>
        <fullName evidence="1">DNA-directed RNA polymerase subunit Rpo4</fullName>
        <ecNumber evidence="1">2.7.7.6</ecNumber>
    </recommendedName>
    <alternativeName>
        <fullName evidence="1">DNA-directed RNA polymerase subunit F</fullName>
    </alternativeName>
</protein>
<keyword evidence="1" id="KW-0808">Transferase</keyword>
<dbReference type="PANTHER" id="PTHR39646">
    <property type="entry name" value="RNA POLYMERASE RPB4"/>
    <property type="match status" value="1"/>
</dbReference>
<comment type="subunit">
    <text evidence="1">Part of the RNA polymerase complex. Forms a stalk with Rpo7 that extends from the main structure.</text>
</comment>
<gene>
    <name evidence="1" type="primary">rpo4</name>
    <name evidence="1" type="synonym">rpoF</name>
    <name evidence="2" type="ORF">ENM31_05345</name>
</gene>
<comment type="catalytic activity">
    <reaction evidence="1">
        <text>RNA(n) + a ribonucleoside 5'-triphosphate = RNA(n+1) + diphosphate</text>
        <dbReference type="Rhea" id="RHEA:21248"/>
        <dbReference type="Rhea" id="RHEA-COMP:14527"/>
        <dbReference type="Rhea" id="RHEA-COMP:17342"/>
        <dbReference type="ChEBI" id="CHEBI:33019"/>
        <dbReference type="ChEBI" id="CHEBI:61557"/>
        <dbReference type="ChEBI" id="CHEBI:140395"/>
        <dbReference type="EC" id="2.7.7.6"/>
    </reaction>
</comment>
<accession>A0A7J3VUS2</accession>
<name>A0A7J3VUS2_CALS0</name>
<dbReference type="HAMAP" id="MF_00864">
    <property type="entry name" value="RNApol_arch_Rpo4"/>
    <property type="match status" value="1"/>
</dbReference>
<dbReference type="InterPro" id="IPR005574">
    <property type="entry name" value="Rpb4/RPC9"/>
</dbReference>
<organism evidence="2">
    <name type="scientific">Caldiarchaeum subterraneum</name>
    <dbReference type="NCBI Taxonomy" id="311458"/>
    <lineage>
        <taxon>Archaea</taxon>
        <taxon>Nitrososphaerota</taxon>
        <taxon>Candidatus Caldarchaeales</taxon>
        <taxon>Candidatus Caldarchaeaceae</taxon>
        <taxon>Candidatus Caldarchaeum</taxon>
    </lineage>
</organism>
<keyword evidence="1" id="KW-0240">DNA-directed RNA polymerase</keyword>